<comment type="similarity">
    <text evidence="1">Belongs to the dymeclin family.</text>
</comment>
<evidence type="ECO:0000256" key="1">
    <source>
        <dbReference type="ARBA" id="ARBA00010603"/>
    </source>
</evidence>
<dbReference type="PANTHER" id="PTHR12895:SF9">
    <property type="entry name" value="DYMECLIN"/>
    <property type="match status" value="1"/>
</dbReference>
<sequence>MGGVISQETSLAENALLKRLAGKDSIVDNDPFWNQLFSFNLKIDDNDSRLAAHIESSVGDLLQSLMHNTSNTGNVASLIRVFLRRAEQLRESEQYENKIFLWQCANSLIVLRYVCAFLTQRMSEAEFLKTFDKGEDKKSKLDDSDSDSEKEEDEIMYDTTAEQFLHSLIEIIVDLPVTDYTMDVQMEAVRCTITLLSTQLYRDSIQTEAVVFGYLLKGICATRYMDLSRSLLHNYLHHNTEYRRGTTGQKKPESIVFGLAASVWSVMQLVTGGEETEEETEKKPPASLGSLSALLLLTLACHPLPEGRLNPVKDALQHFLNAQEVSSLNVAMRTFKMDYSVLYERLCATVRQEPPMLLLYLLLHRNSGFRNYVLSRINLENLVIPVVRCLFDSTKGLAPSGSGGQSSSSSPPSLPSQHHTYLSLIVILILSEDDFFCKLIHETMVSGVEWAEPDRPLGEISLGGLITLVFIRAIHRNTLKTRDRYLHTNCLAALANMSSSFKNLAPIVCQKLIGLLEAMTKRHQKLVEHLRSAAEETAKKDEEAVNYHEEITVLEEGIRTALEIVNSALAGGCLRHNPNLIYTLLYHRSLFDSFSHHPMFQDLMVNIGLVISHFSSKILDEKSGDVSAVLARIEKEAIIWPTDRLKKFPELKFRYVEDDNTVDFFVPYIWRLIVEQSTGMAYVLDRTSPQSPQLREPNGHKRRAIEMEEQIPETSRKQLAVTTPSLDYGRQKEATVSPGYVSNSFKLAAFAACLDAVENLRRRDALIGVNDEELIQMICTIIRGGRDLYSVRIPWPMLGVNEGGEGRGIISGVNGVSSSHHSPPETTDWESIYSKYRPKSRGGAEGEVADASKPRAKSPEYVDNLNKIHTSLASLHAIVEKTNAEKEELKKVSSSPSNSLICSKEEEKEGKKKEDEERSPREKKEEKEKIEKKRYEKEAGSSSKKNHSIDDLFDDGSENEEEIAPSAKRRKEETRQEKKMRKDEERRKKKGGEDEFLSSDEDEAERKEREKEKRREEREREKREAIMSISGCYSVKNNEKEEREREREKAREMERERVEKERREEEKRKEEEKKKGEKEKSVSASSSVMPTRKIMKKCTCSLPFPDLDELNEKFDSEYRTLEECGRNWTDIKLHDIVATLRNGRWVRARVNETRADGLYLGLESSTGGGFSGRVKECTGCIHINKIVAIGKE</sequence>
<evidence type="ECO:0000256" key="4">
    <source>
        <dbReference type="ARBA" id="ARBA00023288"/>
    </source>
</evidence>
<evidence type="ECO:0000256" key="5">
    <source>
        <dbReference type="SAM" id="MobiDB-lite"/>
    </source>
</evidence>
<dbReference type="AlphaFoldDB" id="A0AAV5SZ94"/>
<feature type="compositionally biased region" description="Basic and acidic residues" evidence="5">
    <location>
        <begin position="903"/>
        <end position="939"/>
    </location>
</feature>
<evidence type="ECO:0000313" key="7">
    <source>
        <dbReference type="Proteomes" id="UP001432027"/>
    </source>
</evidence>
<feature type="compositionally biased region" description="Basic and acidic residues" evidence="5">
    <location>
        <begin position="1004"/>
        <end position="1025"/>
    </location>
</feature>
<feature type="compositionally biased region" description="Acidic residues" evidence="5">
    <location>
        <begin position="951"/>
        <end position="963"/>
    </location>
</feature>
<protein>
    <recommendedName>
        <fullName evidence="2">Dymeclin</fullName>
    </recommendedName>
</protein>
<dbReference type="InterPro" id="IPR019142">
    <property type="entry name" value="Dymeclin"/>
</dbReference>
<proteinExistence type="inferred from homology"/>
<keyword evidence="7" id="KW-1185">Reference proteome</keyword>
<keyword evidence="3" id="KW-0519">Myristate</keyword>
<organism evidence="6 7">
    <name type="scientific">Pristionchus entomophagus</name>
    <dbReference type="NCBI Taxonomy" id="358040"/>
    <lineage>
        <taxon>Eukaryota</taxon>
        <taxon>Metazoa</taxon>
        <taxon>Ecdysozoa</taxon>
        <taxon>Nematoda</taxon>
        <taxon>Chromadorea</taxon>
        <taxon>Rhabditida</taxon>
        <taxon>Rhabditina</taxon>
        <taxon>Diplogasteromorpha</taxon>
        <taxon>Diplogasteroidea</taxon>
        <taxon>Neodiplogasteridae</taxon>
        <taxon>Pristionchus</taxon>
    </lineage>
</organism>
<keyword evidence="4" id="KW-0449">Lipoprotein</keyword>
<dbReference type="GO" id="GO:0007030">
    <property type="term" value="P:Golgi organization"/>
    <property type="evidence" value="ECO:0007669"/>
    <property type="project" value="TreeGrafter"/>
</dbReference>
<feature type="compositionally biased region" description="Basic and acidic residues" evidence="5">
    <location>
        <begin position="1037"/>
        <end position="1081"/>
    </location>
</feature>
<reference evidence="6" key="1">
    <citation type="submission" date="2023-10" db="EMBL/GenBank/DDBJ databases">
        <title>Genome assembly of Pristionchus species.</title>
        <authorList>
            <person name="Yoshida K."/>
            <person name="Sommer R.J."/>
        </authorList>
    </citation>
    <scope>NUCLEOTIDE SEQUENCE</scope>
    <source>
        <strain evidence="6">RS0144</strain>
    </source>
</reference>
<dbReference type="EMBL" id="BTSX01000002">
    <property type="protein sequence ID" value="GMS84846.1"/>
    <property type="molecule type" value="Genomic_DNA"/>
</dbReference>
<feature type="compositionally biased region" description="Acidic residues" evidence="5">
    <location>
        <begin position="994"/>
        <end position="1003"/>
    </location>
</feature>
<dbReference type="Pfam" id="PF09742">
    <property type="entry name" value="Dymeclin"/>
    <property type="match status" value="1"/>
</dbReference>
<dbReference type="GO" id="GO:0005794">
    <property type="term" value="C:Golgi apparatus"/>
    <property type="evidence" value="ECO:0007669"/>
    <property type="project" value="TreeGrafter"/>
</dbReference>
<evidence type="ECO:0000256" key="3">
    <source>
        <dbReference type="ARBA" id="ARBA00022707"/>
    </source>
</evidence>
<evidence type="ECO:0000313" key="6">
    <source>
        <dbReference type="EMBL" id="GMS84846.1"/>
    </source>
</evidence>
<dbReference type="Proteomes" id="UP001432027">
    <property type="component" value="Unassembled WGS sequence"/>
</dbReference>
<comment type="caution">
    <text evidence="6">The sequence shown here is derived from an EMBL/GenBank/DDBJ whole genome shotgun (WGS) entry which is preliminary data.</text>
</comment>
<feature type="compositionally biased region" description="Polar residues" evidence="5">
    <location>
        <begin position="892"/>
        <end position="901"/>
    </location>
</feature>
<feature type="region of interest" description="Disordered" evidence="5">
    <location>
        <begin position="886"/>
        <end position="1090"/>
    </location>
</feature>
<feature type="compositionally biased region" description="Basic and acidic residues" evidence="5">
    <location>
        <begin position="970"/>
        <end position="986"/>
    </location>
</feature>
<accession>A0AAV5SZ94</accession>
<name>A0AAV5SZ94_9BILA</name>
<evidence type="ECO:0000256" key="2">
    <source>
        <dbReference type="ARBA" id="ARBA00015736"/>
    </source>
</evidence>
<gene>
    <name evidence="6" type="ORF">PENTCL1PPCAC_7021</name>
</gene>
<dbReference type="PANTHER" id="PTHR12895">
    <property type="entry name" value="DYMECLIN"/>
    <property type="match status" value="1"/>
</dbReference>
<feature type="region of interest" description="Disordered" evidence="5">
    <location>
        <begin position="811"/>
        <end position="858"/>
    </location>
</feature>
<feature type="compositionally biased region" description="Low complexity" evidence="5">
    <location>
        <begin position="811"/>
        <end position="821"/>
    </location>
</feature>